<keyword evidence="8" id="KW-0675">Receptor</keyword>
<keyword evidence="9" id="KW-1185">Reference proteome</keyword>
<protein>
    <submittedName>
        <fullName evidence="8">TonB-dependent receptor</fullName>
    </submittedName>
</protein>
<dbReference type="EMBL" id="BAQB01000011">
    <property type="protein sequence ID" value="GBR46180.1"/>
    <property type="molecule type" value="Genomic_DNA"/>
</dbReference>
<dbReference type="Gene3D" id="2.40.170.20">
    <property type="entry name" value="TonB-dependent receptor, beta-barrel domain"/>
    <property type="match status" value="1"/>
</dbReference>
<keyword evidence="4" id="KW-0798">TonB box</keyword>
<dbReference type="InterPro" id="IPR037066">
    <property type="entry name" value="Plug_dom_sf"/>
</dbReference>
<evidence type="ECO:0000256" key="2">
    <source>
        <dbReference type="ARBA" id="ARBA00023136"/>
    </source>
</evidence>
<dbReference type="Pfam" id="PF07715">
    <property type="entry name" value="Plug"/>
    <property type="match status" value="1"/>
</dbReference>
<dbReference type="SUPFAM" id="SSF56935">
    <property type="entry name" value="Porins"/>
    <property type="match status" value="1"/>
</dbReference>
<dbReference type="InterPro" id="IPR036942">
    <property type="entry name" value="Beta-barrel_TonB_sf"/>
</dbReference>
<dbReference type="Pfam" id="PF00593">
    <property type="entry name" value="TonB_dep_Rec_b-barrel"/>
    <property type="match status" value="1"/>
</dbReference>
<keyword evidence="3" id="KW-0998">Cell outer membrane</keyword>
<accession>A0ABQ0QIN0</accession>
<sequence length="899" mass="98857">MTRSFKMRFVLSGATILSTITALNAQPVTTEKNTKTANYTAGSPETITVRALRRLQREKDAPSAVTEISKSDVRANSSAGNIVTLLRNAPSVYSYQQGIGMNSPVFSIRGTRGLEVAQTLDGMPMQDLLNGGSGVYLTSIAGAPFTQYQIDGASVYPGVAYPDQATFGTIGGTIAYHSMRPTQKAGLDVFGQIASFGTWLEGFKLNSGALDGKLGEGDDAPRMMLQYDNEQTKGFIDYTPARYNSMEFAFDKPYDDAQSNLQATILYNTGSGLFQPNPTPSVYQQQNGRFSNYSPDQQYFSQRNDYFTMMLKDDTYINDYINVGLSTFYRYTNGVTENYANPTLFAPNGGAGSASVGGVNPFSQTIAGFGEQSYYGVGNPYYQPGVNEYDGNAMYANSSYCPKSLQNQWAAAGQSNPCGYNYNKSYNHSDIYGIQPRASIRLPDFWGIRNTIHLGSLIAKETSSSQPSYLGISPNVTSYRVPNFPSLTQREIYSGYIQDKIDLFHNTLHITPGVTFQGTYSGLKGSEIFLGKPSAATLASPYCAAGNPCQYGAYTGQKWDRNWLPFLNVAYDLDKVLPSLQGLSLYGSAGTSALYAPASDFSPSVLGNVPSASIVHMYEGGIQYNTGHWNILADYYYQKVDRDFGMFTYQSGPNVGDSLYTNAGQRLMRGEEVKINYQVDKNWRLYGTASHNSTRYLKTFLASVTVQEDQFGYALRGSPVTGIPDWIATFGVDYDKKSLLTENDDLNVNFSGRYTGHQFGTYDLSGYENLGSLPGIPYQYGTYNYYNVLAGQTTISRNTGIAPYVIFNLDMNYDLPVHNAGPLKKLNFDLNVQNLFNTFYWQYKYAQISPAACGTFKSNPVGFTGFTGNAVSNYGCTPQYQNGMPGMPAFISFTVRASF</sequence>
<keyword evidence="5" id="KW-0732">Signal</keyword>
<dbReference type="Gene3D" id="2.170.130.10">
    <property type="entry name" value="TonB-dependent receptor, plug domain"/>
    <property type="match status" value="1"/>
</dbReference>
<gene>
    <name evidence="8" type="ORF">AA106556_1023</name>
</gene>
<dbReference type="InterPro" id="IPR012910">
    <property type="entry name" value="Plug_dom"/>
</dbReference>
<evidence type="ECO:0000313" key="8">
    <source>
        <dbReference type="EMBL" id="GBR46180.1"/>
    </source>
</evidence>
<proteinExistence type="inferred from homology"/>
<evidence type="ECO:0000256" key="4">
    <source>
        <dbReference type="RuleBase" id="RU003357"/>
    </source>
</evidence>
<keyword evidence="2 4" id="KW-0472">Membrane</keyword>
<evidence type="ECO:0000259" key="6">
    <source>
        <dbReference type="Pfam" id="PF00593"/>
    </source>
</evidence>
<feature type="domain" description="TonB-dependent receptor-like beta-barrel" evidence="6">
    <location>
        <begin position="325"/>
        <end position="835"/>
    </location>
</feature>
<reference evidence="8" key="1">
    <citation type="submission" date="2013-04" db="EMBL/GenBank/DDBJ databases">
        <title>The genome sequencing project of 58 acetic acid bacteria.</title>
        <authorList>
            <person name="Okamoto-Kainuma A."/>
            <person name="Ishikawa M."/>
            <person name="Umino S."/>
            <person name="Koizumi Y."/>
            <person name="Shiwa Y."/>
            <person name="Yoshikawa H."/>
            <person name="Matsutani M."/>
            <person name="Matsushita K."/>
        </authorList>
    </citation>
    <scope>NUCLEOTIDE SEQUENCE</scope>
    <source>
        <strain evidence="8">NBRC 106556</strain>
    </source>
</reference>
<feature type="domain" description="TonB-dependent receptor plug" evidence="7">
    <location>
        <begin position="58"/>
        <end position="140"/>
    </location>
</feature>
<evidence type="ECO:0000256" key="3">
    <source>
        <dbReference type="ARBA" id="ARBA00023237"/>
    </source>
</evidence>
<dbReference type="Proteomes" id="UP001062443">
    <property type="component" value="Unassembled WGS sequence"/>
</dbReference>
<feature type="signal peptide" evidence="5">
    <location>
        <begin position="1"/>
        <end position="25"/>
    </location>
</feature>
<comment type="similarity">
    <text evidence="4">Belongs to the TonB-dependent receptor family.</text>
</comment>
<evidence type="ECO:0000259" key="7">
    <source>
        <dbReference type="Pfam" id="PF07715"/>
    </source>
</evidence>
<evidence type="ECO:0000256" key="1">
    <source>
        <dbReference type="ARBA" id="ARBA00004442"/>
    </source>
</evidence>
<comment type="caution">
    <text evidence="8">The sequence shown here is derived from an EMBL/GenBank/DDBJ whole genome shotgun (WGS) entry which is preliminary data.</text>
</comment>
<evidence type="ECO:0000313" key="9">
    <source>
        <dbReference type="Proteomes" id="UP001062443"/>
    </source>
</evidence>
<organism evidence="8 9">
    <name type="scientific">Neokomagataea tanensis NBRC 106556</name>
    <dbReference type="NCBI Taxonomy" id="1223519"/>
    <lineage>
        <taxon>Bacteria</taxon>
        <taxon>Pseudomonadati</taxon>
        <taxon>Pseudomonadota</taxon>
        <taxon>Alphaproteobacteria</taxon>
        <taxon>Acetobacterales</taxon>
        <taxon>Acetobacteraceae</taxon>
        <taxon>Neokomagataea</taxon>
    </lineage>
</organism>
<feature type="chain" id="PRO_5046379371" evidence="5">
    <location>
        <begin position="26"/>
        <end position="899"/>
    </location>
</feature>
<dbReference type="InterPro" id="IPR000531">
    <property type="entry name" value="Beta-barrel_TonB"/>
</dbReference>
<name>A0ABQ0QIN0_9PROT</name>
<comment type="subcellular location">
    <subcellularLocation>
        <location evidence="1 4">Cell outer membrane</location>
    </subcellularLocation>
</comment>
<evidence type="ECO:0000256" key="5">
    <source>
        <dbReference type="SAM" id="SignalP"/>
    </source>
</evidence>